<dbReference type="EMBL" id="JBHSXM010000001">
    <property type="protein sequence ID" value="MFC6835308.1"/>
    <property type="molecule type" value="Genomic_DNA"/>
</dbReference>
<evidence type="ECO:0000313" key="5">
    <source>
        <dbReference type="EMBL" id="MFC6835308.1"/>
    </source>
</evidence>
<comment type="caution">
    <text evidence="5">The sequence shown here is derived from an EMBL/GenBank/DDBJ whole genome shotgun (WGS) entry which is preliminary data.</text>
</comment>
<keyword evidence="6" id="KW-1185">Reference proteome</keyword>
<gene>
    <name evidence="5" type="ORF">ACFQHK_02150</name>
</gene>
<dbReference type="PANTHER" id="PTHR34236:SF1">
    <property type="entry name" value="DIMETHYL SULFOXIDE REDUCTASE TRANSCRIPTIONAL ACTIVATOR"/>
    <property type="match status" value="1"/>
</dbReference>
<dbReference type="Proteomes" id="UP001596406">
    <property type="component" value="Unassembled WGS sequence"/>
</dbReference>
<reference evidence="5 6" key="1">
    <citation type="journal article" date="2019" name="Int. J. Syst. Evol. Microbiol.">
        <title>The Global Catalogue of Microorganisms (GCM) 10K type strain sequencing project: providing services to taxonomists for standard genome sequencing and annotation.</title>
        <authorList>
            <consortium name="The Broad Institute Genomics Platform"/>
            <consortium name="The Broad Institute Genome Sequencing Center for Infectious Disease"/>
            <person name="Wu L."/>
            <person name="Ma J."/>
        </authorList>
    </citation>
    <scope>NUCLEOTIDE SEQUENCE [LARGE SCALE GENOMIC DNA]</scope>
    <source>
        <strain evidence="5 6">PSRA2</strain>
    </source>
</reference>
<sequence>MNLIAEFDIVSPTLRRSIRAVPGTVVTTEDFRRVDGSLHFVFWVDTDDAEAFEAAMGGDETVASFSLLATVDGRRLYRATLSESGESGVLYPSMATLDVTLLDATATEDGTRVRARLPSREALWGLREACEERDVPFHLRGVFGLESVEAGRYGLTESQREALVAAHEAGYYEVPRETSLATVADRLGISTQALSARLRRGQSNLIEHTVVNRD</sequence>
<evidence type="ECO:0000259" key="4">
    <source>
        <dbReference type="Pfam" id="PF15915"/>
    </source>
</evidence>
<accession>A0ABD5U921</accession>
<feature type="domain" description="HTH bat-type" evidence="3">
    <location>
        <begin position="155"/>
        <end position="207"/>
    </location>
</feature>
<name>A0ABD5U921_9EURY</name>
<proteinExistence type="predicted"/>
<dbReference type="InterPro" id="IPR007050">
    <property type="entry name" value="HTH_bacterioopsin"/>
</dbReference>
<protein>
    <submittedName>
        <fullName evidence="5">Helix-turn-helix domain-containing protein</fullName>
    </submittedName>
</protein>
<organism evidence="5 6">
    <name type="scientific">Halomarina ordinaria</name>
    <dbReference type="NCBI Taxonomy" id="3033939"/>
    <lineage>
        <taxon>Archaea</taxon>
        <taxon>Methanobacteriati</taxon>
        <taxon>Methanobacteriota</taxon>
        <taxon>Stenosarchaea group</taxon>
        <taxon>Halobacteria</taxon>
        <taxon>Halobacteriales</taxon>
        <taxon>Natronomonadaceae</taxon>
        <taxon>Halomarina</taxon>
    </lineage>
</organism>
<dbReference type="RefSeq" id="WP_304447013.1">
    <property type="nucleotide sequence ID" value="NZ_JARRAH010000001.1"/>
</dbReference>
<evidence type="ECO:0000313" key="6">
    <source>
        <dbReference type="Proteomes" id="UP001596406"/>
    </source>
</evidence>
<dbReference type="InterPro" id="IPR031803">
    <property type="entry name" value="BAT_GAF/HTH-assoc"/>
</dbReference>
<feature type="domain" description="Bacterioopsin transcriptional activator GAF and HTH associated" evidence="4">
    <location>
        <begin position="31"/>
        <end position="133"/>
    </location>
</feature>
<evidence type="ECO:0000259" key="3">
    <source>
        <dbReference type="Pfam" id="PF04967"/>
    </source>
</evidence>
<evidence type="ECO:0000256" key="1">
    <source>
        <dbReference type="ARBA" id="ARBA00023015"/>
    </source>
</evidence>
<keyword evidence="2" id="KW-0804">Transcription</keyword>
<dbReference type="PANTHER" id="PTHR34236">
    <property type="entry name" value="DIMETHYL SULFOXIDE REDUCTASE TRANSCRIPTIONAL ACTIVATOR"/>
    <property type="match status" value="1"/>
</dbReference>
<keyword evidence="1" id="KW-0805">Transcription regulation</keyword>
<dbReference type="Pfam" id="PF15915">
    <property type="entry name" value="BAT"/>
    <property type="match status" value="1"/>
</dbReference>
<dbReference type="AlphaFoldDB" id="A0ABD5U921"/>
<evidence type="ECO:0000256" key="2">
    <source>
        <dbReference type="ARBA" id="ARBA00023163"/>
    </source>
</evidence>
<dbReference type="Pfam" id="PF04967">
    <property type="entry name" value="HTH_10"/>
    <property type="match status" value="1"/>
</dbReference>